<protein>
    <submittedName>
        <fullName evidence="5">Predicted protein</fullName>
    </submittedName>
</protein>
<dbReference type="RefSeq" id="XP_002670249.1">
    <property type="nucleotide sequence ID" value="XM_002670203.1"/>
</dbReference>
<accession>D2W036</accession>
<dbReference type="eggNOG" id="KOG0100">
    <property type="taxonomic scope" value="Eukaryota"/>
</dbReference>
<feature type="transmembrane region" description="Helical" evidence="4">
    <location>
        <begin position="12"/>
        <end position="29"/>
    </location>
</feature>
<dbReference type="GeneID" id="8863140"/>
<proteinExistence type="inferred from homology"/>
<sequence>MDGPQCNTKLMVFVGFWIVLMVITVCCYAENESDGTYAEIGLSIGNTNWRAAVMVNGSLEWIVDRNGNVDHPSFENINKIIVSNYKIIKSRDGYLLESNNNIFERNGTVYCKVKLDDGIEKEMTPEEIYSDILHDVKELAFQYLKRNITHIFLSVPAYFKQTQEDYIIRNAASKHNLTIVRSVRDPIMAVLAQDHFQKINNNYTNDSNDERTFLVVDLGIRSLALNIVNDDFGFYEILASESYGQLGTERFHMKLRELFVKEFKKQHLLNEQSNILENQQLMNYY</sequence>
<dbReference type="InParanoid" id="D2W036"/>
<dbReference type="GO" id="GO:0140662">
    <property type="term" value="F:ATP-dependent protein folding chaperone"/>
    <property type="evidence" value="ECO:0007669"/>
    <property type="project" value="InterPro"/>
</dbReference>
<comment type="similarity">
    <text evidence="1">Belongs to the heat shock protein 70 family.</text>
</comment>
<evidence type="ECO:0000256" key="4">
    <source>
        <dbReference type="SAM" id="Phobius"/>
    </source>
</evidence>
<dbReference type="InterPro" id="IPR043129">
    <property type="entry name" value="ATPase_NBD"/>
</dbReference>
<name>D2W036_NAEGR</name>
<dbReference type="SUPFAM" id="SSF53067">
    <property type="entry name" value="Actin-like ATPase domain"/>
    <property type="match status" value="1"/>
</dbReference>
<evidence type="ECO:0000256" key="3">
    <source>
        <dbReference type="ARBA" id="ARBA00022840"/>
    </source>
</evidence>
<keyword evidence="3" id="KW-0067">ATP-binding</keyword>
<evidence type="ECO:0000313" key="6">
    <source>
        <dbReference type="Proteomes" id="UP000006671"/>
    </source>
</evidence>
<keyword evidence="4" id="KW-0812">Transmembrane</keyword>
<dbReference type="AlphaFoldDB" id="D2W036"/>
<dbReference type="Proteomes" id="UP000006671">
    <property type="component" value="Unassembled WGS sequence"/>
</dbReference>
<reference evidence="5 6" key="1">
    <citation type="journal article" date="2010" name="Cell">
        <title>The genome of Naegleria gruberi illuminates early eukaryotic versatility.</title>
        <authorList>
            <person name="Fritz-Laylin L.K."/>
            <person name="Prochnik S.E."/>
            <person name="Ginger M.L."/>
            <person name="Dacks J.B."/>
            <person name="Carpenter M.L."/>
            <person name="Field M.C."/>
            <person name="Kuo A."/>
            <person name="Paredez A."/>
            <person name="Chapman J."/>
            <person name="Pham J."/>
            <person name="Shu S."/>
            <person name="Neupane R."/>
            <person name="Cipriano M."/>
            <person name="Mancuso J."/>
            <person name="Tu H."/>
            <person name="Salamov A."/>
            <person name="Lindquist E."/>
            <person name="Shapiro H."/>
            <person name="Lucas S."/>
            <person name="Grigoriev I.V."/>
            <person name="Cande W.Z."/>
            <person name="Fulton C."/>
            <person name="Rokhsar D.S."/>
            <person name="Dawson S.C."/>
        </authorList>
    </citation>
    <scope>NUCLEOTIDE SEQUENCE [LARGE SCALE GENOMIC DNA]</scope>
    <source>
        <strain evidence="5 6">NEG-M</strain>
    </source>
</reference>
<dbReference type="Gene3D" id="3.90.640.10">
    <property type="entry name" value="Actin, Chain A, domain 4"/>
    <property type="match status" value="1"/>
</dbReference>
<dbReference type="InterPro" id="IPR013126">
    <property type="entry name" value="Hsp_70_fam"/>
</dbReference>
<keyword evidence="6" id="KW-1185">Reference proteome</keyword>
<keyword evidence="4" id="KW-1133">Transmembrane helix</keyword>
<dbReference type="FunFam" id="3.30.420.40:FF:000028">
    <property type="entry name" value="heat shock 70 kDa protein-like"/>
    <property type="match status" value="1"/>
</dbReference>
<dbReference type="KEGG" id="ngr:NAEGRDRAFT_74718"/>
<dbReference type="Gene3D" id="3.30.420.40">
    <property type="match status" value="2"/>
</dbReference>
<dbReference type="EMBL" id="GG738917">
    <property type="protein sequence ID" value="EFC37505.1"/>
    <property type="molecule type" value="Genomic_DNA"/>
</dbReference>
<organism evidence="6">
    <name type="scientific">Naegleria gruberi</name>
    <name type="common">Amoeba</name>
    <dbReference type="NCBI Taxonomy" id="5762"/>
    <lineage>
        <taxon>Eukaryota</taxon>
        <taxon>Discoba</taxon>
        <taxon>Heterolobosea</taxon>
        <taxon>Tetramitia</taxon>
        <taxon>Eutetramitia</taxon>
        <taxon>Vahlkampfiidae</taxon>
        <taxon>Naegleria</taxon>
    </lineage>
</organism>
<dbReference type="VEuPathDB" id="AmoebaDB:NAEGRDRAFT_74718"/>
<keyword evidence="2" id="KW-0547">Nucleotide-binding</keyword>
<evidence type="ECO:0000256" key="1">
    <source>
        <dbReference type="ARBA" id="ARBA00007381"/>
    </source>
</evidence>
<evidence type="ECO:0000256" key="2">
    <source>
        <dbReference type="ARBA" id="ARBA00022741"/>
    </source>
</evidence>
<dbReference type="GO" id="GO:0005524">
    <property type="term" value="F:ATP binding"/>
    <property type="evidence" value="ECO:0007669"/>
    <property type="project" value="UniProtKB-KW"/>
</dbReference>
<gene>
    <name evidence="5" type="ORF">NAEGRDRAFT_74718</name>
</gene>
<dbReference type="Pfam" id="PF00012">
    <property type="entry name" value="HSP70"/>
    <property type="match status" value="1"/>
</dbReference>
<dbReference type="STRING" id="5762.D2W036"/>
<evidence type="ECO:0000313" key="5">
    <source>
        <dbReference type="EMBL" id="EFC37505.1"/>
    </source>
</evidence>
<dbReference type="PANTHER" id="PTHR19375">
    <property type="entry name" value="HEAT SHOCK PROTEIN 70KDA"/>
    <property type="match status" value="1"/>
</dbReference>
<keyword evidence="4" id="KW-0472">Membrane</keyword>